<gene>
    <name evidence="3" type="ORF">RIF29_39812</name>
</gene>
<organism evidence="3 4">
    <name type="scientific">Crotalaria pallida</name>
    <name type="common">Smooth rattlebox</name>
    <name type="synonym">Crotalaria striata</name>
    <dbReference type="NCBI Taxonomy" id="3830"/>
    <lineage>
        <taxon>Eukaryota</taxon>
        <taxon>Viridiplantae</taxon>
        <taxon>Streptophyta</taxon>
        <taxon>Embryophyta</taxon>
        <taxon>Tracheophyta</taxon>
        <taxon>Spermatophyta</taxon>
        <taxon>Magnoliopsida</taxon>
        <taxon>eudicotyledons</taxon>
        <taxon>Gunneridae</taxon>
        <taxon>Pentapetalae</taxon>
        <taxon>rosids</taxon>
        <taxon>fabids</taxon>
        <taxon>Fabales</taxon>
        <taxon>Fabaceae</taxon>
        <taxon>Papilionoideae</taxon>
        <taxon>50 kb inversion clade</taxon>
        <taxon>genistoids sensu lato</taxon>
        <taxon>core genistoids</taxon>
        <taxon>Crotalarieae</taxon>
        <taxon>Crotalaria</taxon>
    </lineage>
</organism>
<feature type="transmembrane region" description="Helical" evidence="1">
    <location>
        <begin position="109"/>
        <end position="126"/>
    </location>
</feature>
<dbReference type="SUPFAM" id="SSF56801">
    <property type="entry name" value="Acetyl-CoA synthetase-like"/>
    <property type="match status" value="1"/>
</dbReference>
<name>A0AAN9HTP7_CROPI</name>
<dbReference type="PANTHER" id="PTHR22754:SF32">
    <property type="entry name" value="DISCO-INTERACTING PROTEIN 2"/>
    <property type="match status" value="1"/>
</dbReference>
<feature type="domain" description="AMP-dependent synthetase/ligase" evidence="2">
    <location>
        <begin position="9"/>
        <end position="114"/>
    </location>
</feature>
<dbReference type="PROSITE" id="PS00455">
    <property type="entry name" value="AMP_BINDING"/>
    <property type="match status" value="1"/>
</dbReference>
<dbReference type="AlphaFoldDB" id="A0AAN9HTP7"/>
<comment type="caution">
    <text evidence="3">The sequence shown here is derived from an EMBL/GenBank/DDBJ whole genome shotgun (WGS) entry which is preliminary data.</text>
</comment>
<keyword evidence="4" id="KW-1185">Reference proteome</keyword>
<protein>
    <recommendedName>
        <fullName evidence="2">AMP-dependent synthetase/ligase domain-containing protein</fullName>
    </recommendedName>
</protein>
<dbReference type="Pfam" id="PF00501">
    <property type="entry name" value="AMP-binding"/>
    <property type="match status" value="1"/>
</dbReference>
<dbReference type="InterPro" id="IPR020845">
    <property type="entry name" value="AMP-binding_CS"/>
</dbReference>
<dbReference type="InterPro" id="IPR000873">
    <property type="entry name" value="AMP-dep_synth/lig_dom"/>
</dbReference>
<reference evidence="3 4" key="1">
    <citation type="submission" date="2024-01" db="EMBL/GenBank/DDBJ databases">
        <title>The genomes of 5 underutilized Papilionoideae crops provide insights into root nodulation and disease resistanc.</title>
        <authorList>
            <person name="Yuan L."/>
        </authorList>
    </citation>
    <scope>NUCLEOTIDE SEQUENCE [LARGE SCALE GENOMIC DNA]</scope>
    <source>
        <strain evidence="3">ZHUSHIDOU_FW_LH</strain>
        <tissue evidence="3">Leaf</tissue>
    </source>
</reference>
<dbReference type="Gene3D" id="3.40.50.12780">
    <property type="entry name" value="N-terminal domain of ligase-like"/>
    <property type="match status" value="1"/>
</dbReference>
<dbReference type="Proteomes" id="UP001372338">
    <property type="component" value="Unassembled WGS sequence"/>
</dbReference>
<evidence type="ECO:0000313" key="4">
    <source>
        <dbReference type="Proteomes" id="UP001372338"/>
    </source>
</evidence>
<evidence type="ECO:0000313" key="3">
    <source>
        <dbReference type="EMBL" id="KAK7244983.1"/>
    </source>
</evidence>
<accession>A0AAN9HTP7</accession>
<keyword evidence="1" id="KW-0472">Membrane</keyword>
<evidence type="ECO:0000256" key="1">
    <source>
        <dbReference type="SAM" id="Phobius"/>
    </source>
</evidence>
<evidence type="ECO:0000259" key="2">
    <source>
        <dbReference type="Pfam" id="PF00501"/>
    </source>
</evidence>
<dbReference type="EMBL" id="JAYWIO010000008">
    <property type="protein sequence ID" value="KAK7244983.1"/>
    <property type="molecule type" value="Genomic_DNA"/>
</dbReference>
<sequence length="128" mass="14011">MVLDHLADQSETQPGDICFLQFTSGSTGDAKGVMITHGALIHNVKLMRSRYKSTSRTVLVSWLPQYHDMGLIGGLFTSLVSGGSAALFSPLAFIKKPLLWLETISKYQATHSAGSFCFCLLMCLLVQR</sequence>
<dbReference type="InterPro" id="IPR042099">
    <property type="entry name" value="ANL_N_sf"/>
</dbReference>
<dbReference type="PANTHER" id="PTHR22754">
    <property type="entry name" value="DISCO-INTERACTING PROTEIN 2 DIP2 -RELATED"/>
    <property type="match status" value="1"/>
</dbReference>
<keyword evidence="1" id="KW-1133">Transmembrane helix</keyword>
<proteinExistence type="predicted"/>
<keyword evidence="1" id="KW-0812">Transmembrane</keyword>
<feature type="transmembrane region" description="Helical" evidence="1">
    <location>
        <begin position="69"/>
        <end position="89"/>
    </location>
</feature>